<dbReference type="Gene3D" id="1.10.10.10">
    <property type="entry name" value="Winged helix-like DNA-binding domain superfamily/Winged helix DNA-binding domain"/>
    <property type="match status" value="1"/>
</dbReference>
<comment type="caution">
    <text evidence="1">The sequence shown here is derived from an EMBL/GenBank/DDBJ whole genome shotgun (WGS) entry which is preliminary data.</text>
</comment>
<organism evidence="1 2">
    <name type="scientific">Geodia barretti</name>
    <name type="common">Barrett's horny sponge</name>
    <dbReference type="NCBI Taxonomy" id="519541"/>
    <lineage>
        <taxon>Eukaryota</taxon>
        <taxon>Metazoa</taxon>
        <taxon>Porifera</taxon>
        <taxon>Demospongiae</taxon>
        <taxon>Heteroscleromorpha</taxon>
        <taxon>Tetractinellida</taxon>
        <taxon>Astrophorina</taxon>
        <taxon>Geodiidae</taxon>
        <taxon>Geodia</taxon>
    </lineage>
</organism>
<dbReference type="PANTHER" id="PTHR34849">
    <property type="entry name" value="SSL5025 PROTEIN"/>
    <property type="match status" value="1"/>
</dbReference>
<accession>A0AA35RYP0</accession>
<evidence type="ECO:0000313" key="1">
    <source>
        <dbReference type="EMBL" id="CAI8018666.1"/>
    </source>
</evidence>
<evidence type="ECO:0000313" key="2">
    <source>
        <dbReference type="Proteomes" id="UP001174909"/>
    </source>
</evidence>
<dbReference type="EMBL" id="CASHTH010001702">
    <property type="protein sequence ID" value="CAI8018666.1"/>
    <property type="molecule type" value="Genomic_DNA"/>
</dbReference>
<keyword evidence="2" id="KW-1185">Reference proteome</keyword>
<protein>
    <recommendedName>
        <fullName evidence="3">DUF433 domain-containing protein</fullName>
    </recommendedName>
</protein>
<dbReference type="PANTHER" id="PTHR34849:SF3">
    <property type="entry name" value="SSR2962 PROTEIN"/>
    <property type="match status" value="1"/>
</dbReference>
<dbReference type="Pfam" id="PF04255">
    <property type="entry name" value="DUF433"/>
    <property type="match status" value="1"/>
</dbReference>
<dbReference type="InterPro" id="IPR036388">
    <property type="entry name" value="WH-like_DNA-bd_sf"/>
</dbReference>
<dbReference type="Proteomes" id="UP001174909">
    <property type="component" value="Unassembled WGS sequence"/>
</dbReference>
<sequence length="83" mass="8909">MPANHELLARITARPDVFGGKPIIRDMRISVEMILSLMTQGVSSEAILDDYPDLEPDDIRACTAYAHAVISGDTLAAVSVGEP</sequence>
<evidence type="ECO:0008006" key="3">
    <source>
        <dbReference type="Google" id="ProtNLM"/>
    </source>
</evidence>
<dbReference type="InterPro" id="IPR009057">
    <property type="entry name" value="Homeodomain-like_sf"/>
</dbReference>
<name>A0AA35RYP0_GEOBA</name>
<dbReference type="SUPFAM" id="SSF46689">
    <property type="entry name" value="Homeodomain-like"/>
    <property type="match status" value="1"/>
</dbReference>
<gene>
    <name evidence="1" type="ORF">GBAR_LOCUS11305</name>
</gene>
<reference evidence="1" key="1">
    <citation type="submission" date="2023-03" db="EMBL/GenBank/DDBJ databases">
        <authorList>
            <person name="Steffen K."/>
            <person name="Cardenas P."/>
        </authorList>
    </citation>
    <scope>NUCLEOTIDE SEQUENCE</scope>
</reference>
<dbReference type="AlphaFoldDB" id="A0AA35RYP0"/>
<dbReference type="InterPro" id="IPR007367">
    <property type="entry name" value="DUF433"/>
</dbReference>
<proteinExistence type="predicted"/>